<keyword evidence="2" id="KW-1133">Transmembrane helix</keyword>
<evidence type="ECO:0000313" key="3">
    <source>
        <dbReference type="EMBL" id="VAH26566.1"/>
    </source>
</evidence>
<protein>
    <recommendedName>
        <fullName evidence="5">Transmembrane protein</fullName>
    </recommendedName>
</protein>
<dbReference type="OMA" id="CGMPREE"/>
<feature type="transmembrane region" description="Helical" evidence="2">
    <location>
        <begin position="150"/>
        <end position="168"/>
    </location>
</feature>
<keyword evidence="2" id="KW-0472">Membrane</keyword>
<organism evidence="3 4">
    <name type="scientific">Triticum turgidum subsp. durum</name>
    <name type="common">Durum wheat</name>
    <name type="synonym">Triticum durum</name>
    <dbReference type="NCBI Taxonomy" id="4567"/>
    <lineage>
        <taxon>Eukaryota</taxon>
        <taxon>Viridiplantae</taxon>
        <taxon>Streptophyta</taxon>
        <taxon>Embryophyta</taxon>
        <taxon>Tracheophyta</taxon>
        <taxon>Spermatophyta</taxon>
        <taxon>Magnoliopsida</taxon>
        <taxon>Liliopsida</taxon>
        <taxon>Poales</taxon>
        <taxon>Poaceae</taxon>
        <taxon>BOP clade</taxon>
        <taxon>Pooideae</taxon>
        <taxon>Triticodae</taxon>
        <taxon>Triticeae</taxon>
        <taxon>Triticinae</taxon>
        <taxon>Triticum</taxon>
    </lineage>
</organism>
<dbReference type="EMBL" id="LT934113">
    <property type="protein sequence ID" value="VAH26566.1"/>
    <property type="molecule type" value="Genomic_DNA"/>
</dbReference>
<dbReference type="Gramene" id="TRITD2Av1G030120.1">
    <property type="protein sequence ID" value="TRITD2Av1G030120.1"/>
    <property type="gene ID" value="TRITD2Av1G030120"/>
</dbReference>
<evidence type="ECO:0008006" key="5">
    <source>
        <dbReference type="Google" id="ProtNLM"/>
    </source>
</evidence>
<evidence type="ECO:0000256" key="1">
    <source>
        <dbReference type="SAM" id="MobiDB-lite"/>
    </source>
</evidence>
<gene>
    <name evidence="3" type="ORF">TRITD_2Av1G030120</name>
</gene>
<evidence type="ECO:0000313" key="4">
    <source>
        <dbReference type="Proteomes" id="UP000324705"/>
    </source>
</evidence>
<reference evidence="3 4" key="1">
    <citation type="submission" date="2017-09" db="EMBL/GenBank/DDBJ databases">
        <authorList>
            <consortium name="International Durum Wheat Genome Sequencing Consortium (IDWGSC)"/>
            <person name="Milanesi L."/>
        </authorList>
    </citation>
    <scope>NUCLEOTIDE SEQUENCE [LARGE SCALE GENOMIC DNA]</scope>
    <source>
        <strain evidence="4">cv. Svevo</strain>
    </source>
</reference>
<dbReference type="AlphaFoldDB" id="A0A9R1NKE4"/>
<proteinExistence type="predicted"/>
<evidence type="ECO:0000256" key="2">
    <source>
        <dbReference type="SAM" id="Phobius"/>
    </source>
</evidence>
<accession>A0A9R1NKE4</accession>
<sequence length="182" mass="20742">MAKFLPPFFRPREKDDDDKSEERKYDPRCGMPREEFEWRQSRADTMDKRMPQVVEDLDVLLRRLRPHFADDPDALKKWEEYEKDVRYAFTHSLRGTLISPVCIPNSVACEQLMQRKAWSRTVAGRVSGGLEKLKQAATVPSPRNKRTIRVGAIVAGVAAAFALGLALGRTQLHGSRTNQMGT</sequence>
<keyword evidence="2" id="KW-0812">Transmembrane</keyword>
<dbReference type="Proteomes" id="UP000324705">
    <property type="component" value="Chromosome 2A"/>
</dbReference>
<keyword evidence="4" id="KW-1185">Reference proteome</keyword>
<feature type="region of interest" description="Disordered" evidence="1">
    <location>
        <begin position="1"/>
        <end position="28"/>
    </location>
</feature>
<name>A0A9R1NKE4_TRITD</name>